<dbReference type="SMART" id="SM00382">
    <property type="entry name" value="AAA"/>
    <property type="match status" value="1"/>
</dbReference>
<sequence>MAVTSALPQVPHMGESIRMRKIVKKFKTVAGDVTVLKGVDAEFHPGEFVGVVGKSGSGKSTLVNMLTGIDKPTSGEVQIGDTLVHKLSESDRSRWRGLNLGIVFQFYQLLPVLSLLENTMLPMDIAGKIPPTERESRALDLLRQVGLEHDVHKLPAAVSGGQQQAAAIARALANDPPFIIADEPTGNLDSRTAESIFGIFEGLAAQGKTILVVTHDPQLAQRTSRTLLLCDGEVIHPAVAAALPWLSHPQMLRATHHSRPIHLDAGQSLAKTGETLEGVFVIVSGTLEQTHADSGEPLRLGANRILGHNAFLMGRPARAEVAAVEPSEVLLLDGAVYQDLAAHSSLRAELAKTGEDWL</sequence>
<comment type="similarity">
    <text evidence="1">Belongs to the ABC transporter superfamily.</text>
</comment>
<dbReference type="SUPFAM" id="SSF52540">
    <property type="entry name" value="P-loop containing nucleoside triphosphate hydrolases"/>
    <property type="match status" value="1"/>
</dbReference>
<feature type="domain" description="ABC transporter" evidence="6">
    <location>
        <begin position="17"/>
        <end position="256"/>
    </location>
</feature>
<dbReference type="InterPro" id="IPR003439">
    <property type="entry name" value="ABC_transporter-like_ATP-bd"/>
</dbReference>
<evidence type="ECO:0000313" key="7">
    <source>
        <dbReference type="EMBL" id="GAP19272.1"/>
    </source>
</evidence>
<dbReference type="PROSITE" id="PS00211">
    <property type="entry name" value="ABC_TRANSPORTER_1"/>
    <property type="match status" value="1"/>
</dbReference>
<dbReference type="EMBL" id="DF967975">
    <property type="protein sequence ID" value="GAP19272.1"/>
    <property type="molecule type" value="Genomic_DNA"/>
</dbReference>
<dbReference type="InterPro" id="IPR017911">
    <property type="entry name" value="MacB-like_ATP-bd"/>
</dbReference>
<dbReference type="FunFam" id="3.40.50.300:FF:000032">
    <property type="entry name" value="Export ABC transporter ATP-binding protein"/>
    <property type="match status" value="1"/>
</dbReference>
<dbReference type="GO" id="GO:0022857">
    <property type="term" value="F:transmembrane transporter activity"/>
    <property type="evidence" value="ECO:0007669"/>
    <property type="project" value="TreeGrafter"/>
</dbReference>
<dbReference type="InterPro" id="IPR015854">
    <property type="entry name" value="ABC_transpr_LolD-like"/>
</dbReference>
<dbReference type="GO" id="GO:0005886">
    <property type="term" value="C:plasma membrane"/>
    <property type="evidence" value="ECO:0007669"/>
    <property type="project" value="TreeGrafter"/>
</dbReference>
<dbReference type="InterPro" id="IPR014710">
    <property type="entry name" value="RmlC-like_jellyroll"/>
</dbReference>
<dbReference type="GO" id="GO:0016887">
    <property type="term" value="F:ATP hydrolysis activity"/>
    <property type="evidence" value="ECO:0007669"/>
    <property type="project" value="InterPro"/>
</dbReference>
<dbReference type="CDD" id="cd00038">
    <property type="entry name" value="CAP_ED"/>
    <property type="match status" value="1"/>
</dbReference>
<dbReference type="PANTHER" id="PTHR24220">
    <property type="entry name" value="IMPORT ATP-BINDING PROTEIN"/>
    <property type="match status" value="1"/>
</dbReference>
<feature type="domain" description="Cyclic nucleotide-binding" evidence="5">
    <location>
        <begin position="242"/>
        <end position="340"/>
    </location>
</feature>
<proteinExistence type="inferred from homology"/>
<evidence type="ECO:0000259" key="6">
    <source>
        <dbReference type="PROSITE" id="PS50893"/>
    </source>
</evidence>
<dbReference type="GO" id="GO:0098796">
    <property type="term" value="C:membrane protein complex"/>
    <property type="evidence" value="ECO:0007669"/>
    <property type="project" value="UniProtKB-ARBA"/>
</dbReference>
<dbReference type="PROSITE" id="PS50042">
    <property type="entry name" value="CNMP_BINDING_3"/>
    <property type="match status" value="1"/>
</dbReference>
<dbReference type="InterPro" id="IPR017871">
    <property type="entry name" value="ABC_transporter-like_CS"/>
</dbReference>
<dbReference type="PROSITE" id="PS50893">
    <property type="entry name" value="ABC_TRANSPORTER_2"/>
    <property type="match status" value="1"/>
</dbReference>
<evidence type="ECO:0000259" key="5">
    <source>
        <dbReference type="PROSITE" id="PS50042"/>
    </source>
</evidence>
<dbReference type="Gene3D" id="3.40.50.300">
    <property type="entry name" value="P-loop containing nucleotide triphosphate hydrolases"/>
    <property type="match status" value="1"/>
</dbReference>
<dbReference type="InterPro" id="IPR027417">
    <property type="entry name" value="P-loop_NTPase"/>
</dbReference>
<reference evidence="7" key="1">
    <citation type="journal article" date="2015" name="Genome Announc.">
        <title>Draft Genome Sequences of Anaerolinea thermolimosa IMO-1, Bellilinea caldifistulae GOMI-1, Leptolinea tardivitalis YMTK-2, Levilinea saccharolytica KIBI-1, Longilinea arvoryzae KOME-1, Previously Described as Members of the Class Anaerolineae (Chloroflexi).</title>
        <authorList>
            <person name="Matsuura N."/>
            <person name="Tourlousse M.D."/>
            <person name="Ohashi A."/>
            <person name="Hugenholtz P."/>
            <person name="Sekiguchi Y."/>
        </authorList>
    </citation>
    <scope>NUCLEOTIDE SEQUENCE</scope>
    <source>
        <strain evidence="7">KIBI-1</strain>
    </source>
</reference>
<evidence type="ECO:0000256" key="1">
    <source>
        <dbReference type="ARBA" id="ARBA00005417"/>
    </source>
</evidence>
<keyword evidence="3" id="KW-0547">Nucleotide-binding</keyword>
<organism evidence="7">
    <name type="scientific">Levilinea saccharolytica</name>
    <dbReference type="NCBI Taxonomy" id="229921"/>
    <lineage>
        <taxon>Bacteria</taxon>
        <taxon>Bacillati</taxon>
        <taxon>Chloroflexota</taxon>
        <taxon>Anaerolineae</taxon>
        <taxon>Anaerolineales</taxon>
        <taxon>Anaerolineaceae</taxon>
        <taxon>Levilinea</taxon>
    </lineage>
</organism>
<dbReference type="InterPro" id="IPR018490">
    <property type="entry name" value="cNMP-bd_dom_sf"/>
</dbReference>
<keyword evidence="4" id="KW-0067">ATP-binding</keyword>
<dbReference type="InterPro" id="IPR000595">
    <property type="entry name" value="cNMP-bd_dom"/>
</dbReference>
<name>A0A0M8JQ49_9CHLR</name>
<dbReference type="GO" id="GO:0005524">
    <property type="term" value="F:ATP binding"/>
    <property type="evidence" value="ECO:0007669"/>
    <property type="project" value="UniProtKB-KW"/>
</dbReference>
<gene>
    <name evidence="7" type="ORF">LSAC_03173</name>
</gene>
<dbReference type="AlphaFoldDB" id="A0A0M8JQ49"/>
<dbReference type="PANTHER" id="PTHR24220:SF689">
    <property type="entry name" value="LIPOPROTEIN-RELEASING SYSTEM ATP-BINDING PROTEIN LOLD"/>
    <property type="match status" value="1"/>
</dbReference>
<dbReference type="SUPFAM" id="SSF51206">
    <property type="entry name" value="cAMP-binding domain-like"/>
    <property type="match status" value="1"/>
</dbReference>
<protein>
    <submittedName>
        <fullName evidence="7">ABC-type antimicrobial peptide transport system, ATPase component</fullName>
    </submittedName>
</protein>
<evidence type="ECO:0000256" key="2">
    <source>
        <dbReference type="ARBA" id="ARBA00022448"/>
    </source>
</evidence>
<dbReference type="Gene3D" id="2.60.120.10">
    <property type="entry name" value="Jelly Rolls"/>
    <property type="match status" value="1"/>
</dbReference>
<evidence type="ECO:0000256" key="4">
    <source>
        <dbReference type="ARBA" id="ARBA00022840"/>
    </source>
</evidence>
<dbReference type="Pfam" id="PF00005">
    <property type="entry name" value="ABC_tran"/>
    <property type="match status" value="1"/>
</dbReference>
<accession>A0A0M8JQ49</accession>
<dbReference type="OrthoDB" id="9804270at2"/>
<dbReference type="CDD" id="cd03255">
    <property type="entry name" value="ABC_MJ0796_LolCDE_FtsE"/>
    <property type="match status" value="1"/>
</dbReference>
<dbReference type="InterPro" id="IPR003593">
    <property type="entry name" value="AAA+_ATPase"/>
</dbReference>
<keyword evidence="2" id="KW-0813">Transport</keyword>
<dbReference type="Pfam" id="PF00027">
    <property type="entry name" value="cNMP_binding"/>
    <property type="match status" value="1"/>
</dbReference>
<evidence type="ECO:0000256" key="3">
    <source>
        <dbReference type="ARBA" id="ARBA00022741"/>
    </source>
</evidence>
<dbReference type="RefSeq" id="WP_075071126.1">
    <property type="nucleotide sequence ID" value="NZ_BBXZ01000171.1"/>
</dbReference>